<dbReference type="EMBL" id="JBHUDC010000008">
    <property type="protein sequence ID" value="MFD1515482.1"/>
    <property type="molecule type" value="Genomic_DNA"/>
</dbReference>
<accession>A0ABD6B0E9</accession>
<evidence type="ECO:0000313" key="3">
    <source>
        <dbReference type="Proteomes" id="UP001597187"/>
    </source>
</evidence>
<keyword evidence="3" id="KW-1185">Reference proteome</keyword>
<sequence length="70" mass="7687">MTDRVEWEYETLRAPRGPTKHETSDPKAELNELGAEGWELVGTATYSGGGTKYYLLKRPVGDAADGVTDE</sequence>
<dbReference type="AlphaFoldDB" id="A0ABD6B0E9"/>
<name>A0ABD6B0E9_9EURY</name>
<feature type="region of interest" description="Disordered" evidence="1">
    <location>
        <begin position="1"/>
        <end position="26"/>
    </location>
</feature>
<evidence type="ECO:0000313" key="2">
    <source>
        <dbReference type="EMBL" id="MFD1515482.1"/>
    </source>
</evidence>
<proteinExistence type="predicted"/>
<protein>
    <submittedName>
        <fullName evidence="2">DUF4177 domain-containing protein</fullName>
    </submittedName>
</protein>
<dbReference type="InterPro" id="IPR025234">
    <property type="entry name" value="YjzH-like"/>
</dbReference>
<dbReference type="Proteomes" id="UP001597187">
    <property type="component" value="Unassembled WGS sequence"/>
</dbReference>
<comment type="caution">
    <text evidence="2">The sequence shown here is derived from an EMBL/GenBank/DDBJ whole genome shotgun (WGS) entry which is preliminary data.</text>
</comment>
<reference evidence="2 3" key="1">
    <citation type="journal article" date="2019" name="Int. J. Syst. Evol. Microbiol.">
        <title>The Global Catalogue of Microorganisms (GCM) 10K type strain sequencing project: providing services to taxonomists for standard genome sequencing and annotation.</title>
        <authorList>
            <consortium name="The Broad Institute Genomics Platform"/>
            <consortium name="The Broad Institute Genome Sequencing Center for Infectious Disease"/>
            <person name="Wu L."/>
            <person name="Ma J."/>
        </authorList>
    </citation>
    <scope>NUCLEOTIDE SEQUENCE [LARGE SCALE GENOMIC DNA]</scope>
    <source>
        <strain evidence="2 3">CGMCC 1.12563</strain>
    </source>
</reference>
<evidence type="ECO:0000256" key="1">
    <source>
        <dbReference type="SAM" id="MobiDB-lite"/>
    </source>
</evidence>
<organism evidence="2 3">
    <name type="scientific">Halomarina rubra</name>
    <dbReference type="NCBI Taxonomy" id="2071873"/>
    <lineage>
        <taxon>Archaea</taxon>
        <taxon>Methanobacteriati</taxon>
        <taxon>Methanobacteriota</taxon>
        <taxon>Stenosarchaea group</taxon>
        <taxon>Halobacteria</taxon>
        <taxon>Halobacteriales</taxon>
        <taxon>Natronomonadaceae</taxon>
        <taxon>Halomarina</taxon>
    </lineage>
</organism>
<dbReference type="Pfam" id="PF13783">
    <property type="entry name" value="DUF4177"/>
    <property type="match status" value="1"/>
</dbReference>
<gene>
    <name evidence="2" type="ORF">ACFSBT_19560</name>
</gene>
<dbReference type="RefSeq" id="WP_250875396.1">
    <property type="nucleotide sequence ID" value="NZ_JALXFV010000008.1"/>
</dbReference>